<dbReference type="InterPro" id="IPR036412">
    <property type="entry name" value="HAD-like_sf"/>
</dbReference>
<dbReference type="EMBL" id="JBHSXH010000009">
    <property type="protein sequence ID" value="MFC6823915.1"/>
    <property type="molecule type" value="Genomic_DNA"/>
</dbReference>
<dbReference type="Proteomes" id="UP001596408">
    <property type="component" value="Unassembled WGS sequence"/>
</dbReference>
<dbReference type="PANTHER" id="PTHR43434">
    <property type="entry name" value="PHOSPHOGLYCOLATE PHOSPHATASE"/>
    <property type="match status" value="1"/>
</dbReference>
<dbReference type="SFLD" id="SFLDS00003">
    <property type="entry name" value="Haloacid_Dehalogenase"/>
    <property type="match status" value="1"/>
</dbReference>
<keyword evidence="3" id="KW-1185">Reference proteome</keyword>
<comment type="caution">
    <text evidence="2">The sequence shown here is derived from an EMBL/GenBank/DDBJ whole genome shotgun (WGS) entry which is preliminary data.</text>
</comment>
<dbReference type="SUPFAM" id="SSF56784">
    <property type="entry name" value="HAD-like"/>
    <property type="match status" value="1"/>
</dbReference>
<dbReference type="Pfam" id="PF13419">
    <property type="entry name" value="HAD_2"/>
    <property type="match status" value="1"/>
</dbReference>
<name>A0ABD5TYN2_9EURY</name>
<dbReference type="SFLD" id="SFLDG01129">
    <property type="entry name" value="C1.5:_HAD__Beta-PGM__Phosphata"/>
    <property type="match status" value="1"/>
</dbReference>
<dbReference type="GO" id="GO:0016787">
    <property type="term" value="F:hydrolase activity"/>
    <property type="evidence" value="ECO:0007669"/>
    <property type="project" value="UniProtKB-KW"/>
</dbReference>
<dbReference type="RefSeq" id="WP_379692456.1">
    <property type="nucleotide sequence ID" value="NZ_JBHSXH010000009.1"/>
</dbReference>
<proteinExistence type="inferred from homology"/>
<dbReference type="InterPro" id="IPR006439">
    <property type="entry name" value="HAD-SF_hydro_IA"/>
</dbReference>
<evidence type="ECO:0000313" key="3">
    <source>
        <dbReference type="Proteomes" id="UP001596408"/>
    </source>
</evidence>
<dbReference type="PANTHER" id="PTHR43434:SF1">
    <property type="entry name" value="PHOSPHOGLYCOLATE PHOSPHATASE"/>
    <property type="match status" value="1"/>
</dbReference>
<evidence type="ECO:0000256" key="1">
    <source>
        <dbReference type="ARBA" id="ARBA00007958"/>
    </source>
</evidence>
<gene>
    <name evidence="2" type="ORF">ACFQEV_02750</name>
</gene>
<evidence type="ECO:0000313" key="2">
    <source>
        <dbReference type="EMBL" id="MFC6823915.1"/>
    </source>
</evidence>
<dbReference type="Gene3D" id="3.40.50.1000">
    <property type="entry name" value="HAD superfamily/HAD-like"/>
    <property type="match status" value="1"/>
</dbReference>
<dbReference type="NCBIfam" id="TIGR01549">
    <property type="entry name" value="HAD-SF-IA-v1"/>
    <property type="match status" value="1"/>
</dbReference>
<dbReference type="AlphaFoldDB" id="A0ABD5TYN2"/>
<comment type="similarity">
    <text evidence="1">Belongs to the HAD-like hydrolase superfamily.</text>
</comment>
<sequence>MSYDAVIFDDDGVLAVPTATDVRRRAVRSAFAEFAVEPTTEGVDSVVHGSIARIRRVCDVHGLDYETFWERHEAAAAAAHIEAMERGRKALYDDVSALSKLDQSLAVVGDTQREAVEHLVERFDLGGLFEVTYGREPSVEGFRRRKPSPHYLAHAVEKLGAENVLYVGDSNVDVLAARRAGVDSAFVRRPHRTDYELAADPTYEVQSLREVVSVC</sequence>
<accession>A0ABD5TYN2</accession>
<dbReference type="InterPro" id="IPR041492">
    <property type="entry name" value="HAD_2"/>
</dbReference>
<keyword evidence="2" id="KW-0378">Hydrolase</keyword>
<organism evidence="2 3">
    <name type="scientific">Halopelagius fulvigenes</name>
    <dbReference type="NCBI Taxonomy" id="1198324"/>
    <lineage>
        <taxon>Archaea</taxon>
        <taxon>Methanobacteriati</taxon>
        <taxon>Methanobacteriota</taxon>
        <taxon>Stenosarchaea group</taxon>
        <taxon>Halobacteria</taxon>
        <taxon>Halobacteriales</taxon>
        <taxon>Haloferacaceae</taxon>
    </lineage>
</organism>
<dbReference type="EC" id="3.-.-.-" evidence="2"/>
<dbReference type="InterPro" id="IPR050155">
    <property type="entry name" value="HAD-like_hydrolase_sf"/>
</dbReference>
<dbReference type="InterPro" id="IPR023214">
    <property type="entry name" value="HAD_sf"/>
</dbReference>
<protein>
    <submittedName>
        <fullName evidence="2">HAD family hydrolase</fullName>
        <ecNumber evidence="2">3.-.-.-</ecNumber>
    </submittedName>
</protein>
<reference evidence="2 3" key="1">
    <citation type="journal article" date="2019" name="Int. J. Syst. Evol. Microbiol.">
        <title>The Global Catalogue of Microorganisms (GCM) 10K type strain sequencing project: providing services to taxonomists for standard genome sequencing and annotation.</title>
        <authorList>
            <consortium name="The Broad Institute Genomics Platform"/>
            <consortium name="The Broad Institute Genome Sequencing Center for Infectious Disease"/>
            <person name="Wu L."/>
            <person name="Ma J."/>
        </authorList>
    </citation>
    <scope>NUCLEOTIDE SEQUENCE [LARGE SCALE GENOMIC DNA]</scope>
    <source>
        <strain evidence="2 3">YIM 94188</strain>
    </source>
</reference>